<name>A0ABQ8KXR0_9APHY</name>
<comment type="similarity">
    <text evidence="1">Belongs to the gemin-2 family.</text>
</comment>
<dbReference type="PANTHER" id="PTHR12794:SF0">
    <property type="entry name" value="GEM-ASSOCIATED PROTEIN 2"/>
    <property type="match status" value="1"/>
</dbReference>
<dbReference type="EMBL" id="JADCUA010000001">
    <property type="protein sequence ID" value="KAH9844095.1"/>
    <property type="molecule type" value="Genomic_DNA"/>
</dbReference>
<reference evidence="3 4" key="1">
    <citation type="journal article" date="2021" name="Environ. Microbiol.">
        <title>Gene family expansions and transcriptome signatures uncover fungal adaptations to wood decay.</title>
        <authorList>
            <person name="Hage H."/>
            <person name="Miyauchi S."/>
            <person name="Viragh M."/>
            <person name="Drula E."/>
            <person name="Min B."/>
            <person name="Chaduli D."/>
            <person name="Navarro D."/>
            <person name="Favel A."/>
            <person name="Norest M."/>
            <person name="Lesage-Meessen L."/>
            <person name="Balint B."/>
            <person name="Merenyi Z."/>
            <person name="de Eugenio L."/>
            <person name="Morin E."/>
            <person name="Martinez A.T."/>
            <person name="Baldrian P."/>
            <person name="Stursova M."/>
            <person name="Martinez M.J."/>
            <person name="Novotny C."/>
            <person name="Magnuson J.K."/>
            <person name="Spatafora J.W."/>
            <person name="Maurice S."/>
            <person name="Pangilinan J."/>
            <person name="Andreopoulos W."/>
            <person name="LaButti K."/>
            <person name="Hundley H."/>
            <person name="Na H."/>
            <person name="Kuo A."/>
            <person name="Barry K."/>
            <person name="Lipzen A."/>
            <person name="Henrissat B."/>
            <person name="Riley R."/>
            <person name="Ahrendt S."/>
            <person name="Nagy L.G."/>
            <person name="Grigoriev I.V."/>
            <person name="Martin F."/>
            <person name="Rosso M.N."/>
        </authorList>
    </citation>
    <scope>NUCLEOTIDE SEQUENCE [LARGE SCALE GENOMIC DNA]</scope>
    <source>
        <strain evidence="3 4">CIRM-BRFM 1785</strain>
    </source>
</reference>
<dbReference type="RefSeq" id="XP_047784905.1">
    <property type="nucleotide sequence ID" value="XM_047925493.1"/>
</dbReference>
<feature type="compositionally biased region" description="Basic residues" evidence="2">
    <location>
        <begin position="155"/>
        <end position="166"/>
    </location>
</feature>
<keyword evidence="4" id="KW-1185">Reference proteome</keyword>
<organism evidence="3 4">
    <name type="scientific">Rhodofomes roseus</name>
    <dbReference type="NCBI Taxonomy" id="34475"/>
    <lineage>
        <taxon>Eukaryota</taxon>
        <taxon>Fungi</taxon>
        <taxon>Dikarya</taxon>
        <taxon>Basidiomycota</taxon>
        <taxon>Agaricomycotina</taxon>
        <taxon>Agaricomycetes</taxon>
        <taxon>Polyporales</taxon>
        <taxon>Rhodofomes</taxon>
    </lineage>
</organism>
<gene>
    <name evidence="3" type="ORF">C8Q71DRAFT_793689</name>
</gene>
<dbReference type="Pfam" id="PF04938">
    <property type="entry name" value="SIP1"/>
    <property type="match status" value="1"/>
</dbReference>
<feature type="region of interest" description="Disordered" evidence="2">
    <location>
        <begin position="149"/>
        <end position="169"/>
    </location>
</feature>
<feature type="compositionally biased region" description="Low complexity" evidence="2">
    <location>
        <begin position="242"/>
        <end position="257"/>
    </location>
</feature>
<accession>A0ABQ8KXR0</accession>
<dbReference type="Gene3D" id="1.20.58.1070">
    <property type="match status" value="1"/>
</dbReference>
<dbReference type="InterPro" id="IPR035426">
    <property type="entry name" value="Gemin2/Brr1"/>
</dbReference>
<protein>
    <submittedName>
        <fullName evidence="3">Uncharacterized protein</fullName>
    </submittedName>
</protein>
<dbReference type="PANTHER" id="PTHR12794">
    <property type="entry name" value="GEMIN2"/>
    <property type="match status" value="1"/>
</dbReference>
<dbReference type="Proteomes" id="UP000814176">
    <property type="component" value="Unassembled WGS sequence"/>
</dbReference>
<comment type="caution">
    <text evidence="3">The sequence shown here is derived from an EMBL/GenBank/DDBJ whole genome shotgun (WGS) entry which is preliminary data.</text>
</comment>
<evidence type="ECO:0000313" key="3">
    <source>
        <dbReference type="EMBL" id="KAH9844095.1"/>
    </source>
</evidence>
<proteinExistence type="inferred from homology"/>
<evidence type="ECO:0000256" key="2">
    <source>
        <dbReference type="SAM" id="MobiDB-lite"/>
    </source>
</evidence>
<feature type="region of interest" description="Disordered" evidence="2">
    <location>
        <begin position="221"/>
        <end position="260"/>
    </location>
</feature>
<evidence type="ECO:0000313" key="4">
    <source>
        <dbReference type="Proteomes" id="UP000814176"/>
    </source>
</evidence>
<sequence length="394" mass="44475">MFALSAAPKRKYQEADISDEDDEPSLGRQVLPVANLPANFNGVPEDGLQYLFTVRRDARMRPHITRVANPYEIKEEQREPSVDAMDPDHPLLPSEEWRDVFIRRFKNFRKNSMQPTVGARAPSSSRKLLPDMRERDLWWAFLTGQPASVWDPPKKPKQPKNNRNWKGRSQGYSVDTLAYSDDAESSQHLSYSLEDGRVFSTSSSEMWRVTTDGVELTSALNATASLPTPSGTPAPPDRLEESSGSNAFASSSSLNALHPPEPTPTLMHRIDHRYALHLLMYFTHWINLRLERDAAPSPHLVTEAHSRWMFTLLSRVEDYVSADETSLLRSLARACISLIEETRREIAGSSGDTSPVESSPLEPTCWMIITAVVSIWGQKDLWMDAEAMLRRLSA</sequence>
<feature type="region of interest" description="Disordered" evidence="2">
    <location>
        <begin position="1"/>
        <end position="29"/>
    </location>
</feature>
<dbReference type="GeneID" id="72006225"/>
<evidence type="ECO:0000256" key="1">
    <source>
        <dbReference type="ARBA" id="ARBA00025758"/>
    </source>
</evidence>